<dbReference type="WBParaSite" id="PS1159_v2.g20572.t1">
    <property type="protein sequence ID" value="PS1159_v2.g20572.t1"/>
    <property type="gene ID" value="PS1159_v2.g20572"/>
</dbReference>
<name>A0AC35FTB1_9BILA</name>
<sequence length="73" mass="8603">MIRVNFWILCFFICLTLVELSPIYNFENIENEDDATSDQAFEEMMALCNRLSKSANKLHLRKNIISQLCSYIH</sequence>
<dbReference type="Proteomes" id="UP000887580">
    <property type="component" value="Unplaced"/>
</dbReference>
<evidence type="ECO:0000313" key="2">
    <source>
        <dbReference type="WBParaSite" id="PS1159_v2.g20572.t1"/>
    </source>
</evidence>
<accession>A0AC35FTB1</accession>
<evidence type="ECO:0000313" key="1">
    <source>
        <dbReference type="Proteomes" id="UP000887580"/>
    </source>
</evidence>
<proteinExistence type="predicted"/>
<organism evidence="1 2">
    <name type="scientific">Panagrolaimus sp. PS1159</name>
    <dbReference type="NCBI Taxonomy" id="55785"/>
    <lineage>
        <taxon>Eukaryota</taxon>
        <taxon>Metazoa</taxon>
        <taxon>Ecdysozoa</taxon>
        <taxon>Nematoda</taxon>
        <taxon>Chromadorea</taxon>
        <taxon>Rhabditida</taxon>
        <taxon>Tylenchina</taxon>
        <taxon>Panagrolaimomorpha</taxon>
        <taxon>Panagrolaimoidea</taxon>
        <taxon>Panagrolaimidae</taxon>
        <taxon>Panagrolaimus</taxon>
    </lineage>
</organism>
<protein>
    <submittedName>
        <fullName evidence="2">Uncharacterized protein</fullName>
    </submittedName>
</protein>
<reference evidence="2" key="1">
    <citation type="submission" date="2022-11" db="UniProtKB">
        <authorList>
            <consortium name="WormBaseParasite"/>
        </authorList>
    </citation>
    <scope>IDENTIFICATION</scope>
</reference>